<comment type="caution">
    <text evidence="1">The sequence shown here is derived from an EMBL/GenBank/DDBJ whole genome shotgun (WGS) entry which is preliminary data.</text>
</comment>
<evidence type="ECO:0000313" key="1">
    <source>
        <dbReference type="EMBL" id="OLQ11750.1"/>
    </source>
</evidence>
<sequence>MLAALLEASRAAEHVVMTVKQQHLTLDSFFAGEPPPVHEDPRESVLEKAHRLGSLALGGAVDLIGWIPGLGSTTKGAVKVMHKVVKFGPLALYSSELVETLQLLVVMASRSGMARGGSTNGVLRLQNIVMLSVLAHHSSQQSRSFLVIRAMATRALIDASIDSFWNAAGVPCPTNTHCLEKRSASLKLPKSLSQGGSRAPPAAPAEVDVYKKVTVMLTGREGHNAAAVNGLWYYWRVKGGRLAFQRQIVLPSAEEDGDDGPSPQLLRLFLYYVPPTDAFVISDSCDATVGSIMADCGPIGEGMDLEQNWRVWDGGGWKEDRNVEAEIRVPDTLPLSMSGVFVRIEHMDLTRS</sequence>
<organism evidence="1 2">
    <name type="scientific">Symbiodinium microadriaticum</name>
    <name type="common">Dinoflagellate</name>
    <name type="synonym">Zooxanthella microadriatica</name>
    <dbReference type="NCBI Taxonomy" id="2951"/>
    <lineage>
        <taxon>Eukaryota</taxon>
        <taxon>Sar</taxon>
        <taxon>Alveolata</taxon>
        <taxon>Dinophyceae</taxon>
        <taxon>Suessiales</taxon>
        <taxon>Symbiodiniaceae</taxon>
        <taxon>Symbiodinium</taxon>
    </lineage>
</organism>
<protein>
    <submittedName>
        <fullName evidence="1">Uncharacterized protein</fullName>
    </submittedName>
</protein>
<reference evidence="1 2" key="1">
    <citation type="submission" date="2016-02" db="EMBL/GenBank/DDBJ databases">
        <title>Genome analysis of coral dinoflagellate symbionts highlights evolutionary adaptations to a symbiotic lifestyle.</title>
        <authorList>
            <person name="Aranda M."/>
            <person name="Li Y."/>
            <person name="Liew Y.J."/>
            <person name="Baumgarten S."/>
            <person name="Simakov O."/>
            <person name="Wilson M."/>
            <person name="Piel J."/>
            <person name="Ashoor H."/>
            <person name="Bougouffa S."/>
            <person name="Bajic V.B."/>
            <person name="Ryu T."/>
            <person name="Ravasi T."/>
            <person name="Bayer T."/>
            <person name="Micklem G."/>
            <person name="Kim H."/>
            <person name="Bhak J."/>
            <person name="Lajeunesse T.C."/>
            <person name="Voolstra C.R."/>
        </authorList>
    </citation>
    <scope>NUCLEOTIDE SEQUENCE [LARGE SCALE GENOMIC DNA]</scope>
    <source>
        <strain evidence="1 2">CCMP2467</strain>
    </source>
</reference>
<gene>
    <name evidence="1" type="ORF">AK812_SmicGene4385</name>
</gene>
<keyword evidence="2" id="KW-1185">Reference proteome</keyword>
<evidence type="ECO:0000313" key="2">
    <source>
        <dbReference type="Proteomes" id="UP000186817"/>
    </source>
</evidence>
<dbReference type="AlphaFoldDB" id="A0A1Q9EWD8"/>
<accession>A0A1Q9EWD8</accession>
<dbReference type="Proteomes" id="UP000186817">
    <property type="component" value="Unassembled WGS sequence"/>
</dbReference>
<dbReference type="EMBL" id="LSRX01000054">
    <property type="protein sequence ID" value="OLQ11750.1"/>
    <property type="molecule type" value="Genomic_DNA"/>
</dbReference>
<proteinExistence type="predicted"/>
<name>A0A1Q9EWD8_SYMMI</name>
<dbReference type="OrthoDB" id="433102at2759"/>